<sequence length="655" mass="74294">MMAEMSDHQSTEPYWKMARSGVALLLNNRQEEAKALFRQYPDSNIMYSGYATVMFIDALMSYEEDRLNLAVETLKETEKRCCGSGWLRYIRGKPPDLNYAEYLENQIIKADAELYLATLTFLQQDISGYFKGGWIMRKSWKHYQQTYNEILAIYKQNIGDLDFDGDASDQPEVGENSGECTTSSDTEQELDLDEQKVEAVTDVPDPAVAVTQNGYIPKSLTVNSFTHSSTSTAPSSASSAIPLKKSRSFSGTLNRYTQGLFNVIDEGPKVVDIDRATIIRLMRAVSFGYGLLQLGMSLLPPSVLKLTSFLGFQGNQKSGLEKLVYARNGEDMRSPMATLALLWYHTIVRPFFALDGNNVQAGVRIATTLIAEAMQEYSDSAIFLFFKGRIDRLKSDISSAIQSFNASIANSNHREIRILSQHEVGWCYLIQLEHEHSQNTFLYLKQQSRWSRGFYSYICLISAGANESLQTICSFEDLKGMFTVSPKGSQLDEYLGRRYKCCPIEEELFYAKSSLFWKLLVYELLYLWNSLPSCNVDSLKTVINDCELANGNEEYVPFLGLSELISGSALCILKEYERGITAFRKCLEMRSNCSVQGCDSHITAFALYELGRLLIRDPETKDEGRLTLQQISNYKDYDFEQRLSIRIHSILKQYA</sequence>
<accession>A0ABM1NDX0</accession>
<feature type="region of interest" description="Disordered" evidence="1">
    <location>
        <begin position="164"/>
        <end position="190"/>
    </location>
</feature>
<organism evidence="2 5">
    <name type="scientific">Nicrophorus vespilloides</name>
    <name type="common">Boreal carrion beetle</name>
    <dbReference type="NCBI Taxonomy" id="110193"/>
    <lineage>
        <taxon>Eukaryota</taxon>
        <taxon>Metazoa</taxon>
        <taxon>Ecdysozoa</taxon>
        <taxon>Arthropoda</taxon>
        <taxon>Hexapoda</taxon>
        <taxon>Insecta</taxon>
        <taxon>Pterygota</taxon>
        <taxon>Neoptera</taxon>
        <taxon>Endopterygota</taxon>
        <taxon>Coleoptera</taxon>
        <taxon>Polyphaga</taxon>
        <taxon>Staphyliniformia</taxon>
        <taxon>Silphidae</taxon>
        <taxon>Nicrophorinae</taxon>
        <taxon>Nicrophorus</taxon>
    </lineage>
</organism>
<evidence type="ECO:0000313" key="6">
    <source>
        <dbReference type="RefSeq" id="XP_017785021.1"/>
    </source>
</evidence>
<dbReference type="InterPro" id="IPR019412">
    <property type="entry name" value="IML2/TPR_39"/>
</dbReference>
<evidence type="ECO:0000256" key="1">
    <source>
        <dbReference type="SAM" id="MobiDB-lite"/>
    </source>
</evidence>
<dbReference type="RefSeq" id="XP_017785019.1">
    <property type="nucleotide sequence ID" value="XM_017929530.1"/>
</dbReference>
<protein>
    <submittedName>
        <fullName evidence="3 4">Tetratricopeptide repeat protein 39C-like isoform X1</fullName>
    </submittedName>
</protein>
<evidence type="ECO:0000313" key="2">
    <source>
        <dbReference type="Proteomes" id="UP000695000"/>
    </source>
</evidence>
<dbReference type="Pfam" id="PF10300">
    <property type="entry name" value="Iml2-TPR_39"/>
    <property type="match status" value="1"/>
</dbReference>
<gene>
    <name evidence="3 4 5 6" type="primary">LOC108568443</name>
</gene>
<dbReference type="RefSeq" id="XP_017785018.1">
    <property type="nucleotide sequence ID" value="XM_017929529.1"/>
</dbReference>
<evidence type="ECO:0000313" key="5">
    <source>
        <dbReference type="RefSeq" id="XP_017785020.1"/>
    </source>
</evidence>
<reference evidence="3 4" key="1">
    <citation type="submission" date="2025-05" db="UniProtKB">
        <authorList>
            <consortium name="RefSeq"/>
        </authorList>
    </citation>
    <scope>IDENTIFICATION</scope>
    <source>
        <tissue evidence="3 4">Whole Larva</tissue>
    </source>
</reference>
<dbReference type="RefSeq" id="XP_017785020.1">
    <property type="nucleotide sequence ID" value="XM_017929531.1"/>
</dbReference>
<dbReference type="Proteomes" id="UP000695000">
    <property type="component" value="Unplaced"/>
</dbReference>
<evidence type="ECO:0000313" key="3">
    <source>
        <dbReference type="RefSeq" id="XP_017785018.1"/>
    </source>
</evidence>
<evidence type="ECO:0000313" key="4">
    <source>
        <dbReference type="RefSeq" id="XP_017785019.1"/>
    </source>
</evidence>
<name>A0ABM1NDX0_NICVS</name>
<dbReference type="RefSeq" id="XP_017785021.1">
    <property type="nucleotide sequence ID" value="XM_017929532.1"/>
</dbReference>
<dbReference type="GeneID" id="108568443"/>
<dbReference type="PANTHER" id="PTHR31859">
    <property type="entry name" value="TETRATRICOPEPTIDE REPEAT PROTEIN 39 FAMILY MEMBER"/>
    <property type="match status" value="1"/>
</dbReference>
<dbReference type="PANTHER" id="PTHR31859:SF1">
    <property type="entry name" value="TETRATRICOPEPTIDE REPEAT PROTEIN 39C"/>
    <property type="match status" value="1"/>
</dbReference>
<proteinExistence type="predicted"/>
<keyword evidence="2" id="KW-1185">Reference proteome</keyword>